<keyword evidence="1" id="KW-0812">Transmembrane</keyword>
<evidence type="ECO:0000259" key="2">
    <source>
        <dbReference type="Pfam" id="PF16356"/>
    </source>
</evidence>
<comment type="caution">
    <text evidence="3">The sequence shown here is derived from an EMBL/GenBank/DDBJ whole genome shotgun (WGS) entry which is preliminary data.</text>
</comment>
<dbReference type="AlphaFoldDB" id="A0A4Q9HHJ3"/>
<dbReference type="InterPro" id="IPR013320">
    <property type="entry name" value="ConA-like_dom_sf"/>
</dbReference>
<dbReference type="GO" id="GO:0005975">
    <property type="term" value="P:carbohydrate metabolic process"/>
    <property type="evidence" value="ECO:0007669"/>
    <property type="project" value="UniProtKB-ARBA"/>
</dbReference>
<keyword evidence="1" id="KW-0472">Membrane</keyword>
<dbReference type="GO" id="GO:0004553">
    <property type="term" value="F:hydrolase activity, hydrolyzing O-glycosyl compounds"/>
    <property type="evidence" value="ECO:0007669"/>
    <property type="project" value="UniProtKB-ARBA"/>
</dbReference>
<gene>
    <name evidence="3" type="ORF">EYS08_05430</name>
</gene>
<reference evidence="3 4" key="1">
    <citation type="submission" date="2019-02" db="EMBL/GenBank/DDBJ databases">
        <title>Pedobacter kyonggii whole genome sequence analysis.</title>
        <authorList>
            <person name="Dahal R.H."/>
        </authorList>
    </citation>
    <scope>NUCLEOTIDE SEQUENCE [LARGE SCALE GENOMIC DNA]</scope>
    <source>
        <strain evidence="3 4">K-4-11-1</strain>
    </source>
</reference>
<keyword evidence="4" id="KW-1185">Reference proteome</keyword>
<proteinExistence type="predicted"/>
<organism evidence="3 4">
    <name type="scientific">Pedobacter kyonggii</name>
    <dbReference type="NCBI Taxonomy" id="1926871"/>
    <lineage>
        <taxon>Bacteria</taxon>
        <taxon>Pseudomonadati</taxon>
        <taxon>Bacteroidota</taxon>
        <taxon>Sphingobacteriia</taxon>
        <taxon>Sphingobacteriales</taxon>
        <taxon>Sphingobacteriaceae</taxon>
        <taxon>Pedobacter</taxon>
    </lineage>
</organism>
<dbReference type="OrthoDB" id="279982at2"/>
<dbReference type="Pfam" id="PF16356">
    <property type="entry name" value="DUF4983"/>
    <property type="match status" value="1"/>
</dbReference>
<dbReference type="InterPro" id="IPR032309">
    <property type="entry name" value="DUF4983"/>
</dbReference>
<sequence length="568" mass="61793">MKINNKIYNIILLSFCAVGILGYMGCKKYNNPPAIYQELKNLTVGQRKVLVISIDGLTGSELQTVAPTNIATLQKNSKYSYNTLKTASDAAGWVSMLTGTGFSKHQISNDNFERTQDPNSDDHAAIVSYRNVFDYVTQYKSVKTALVTPWANLRSYMRNADFLPVVSTDLAVKDSTVNILTNQAGLGIMFVNFREVEAAGANGGFIATNTNYKNAIVKADEYVGNILTALKARKNFANEDWLVVVTSNHGGSSANPTNGFTLAYNPAFKPFELKKSGFNPVLFSTTSSKAEVPADNSLYDVGDTKSITVQMDVKFNSTNVNYPTFFSKSTNLTGSNITGWQWGHYGDKWLVTVGGSANGGSGKQEIVATTAPGTDWHTLTMSINTTVNAQGVATARSLKVYTDGKLEATADILAKKSLTTSELLRVGHRKGDTDTPTPFYGANLSFFNVALSDAVIKANVGLKDITQHPNYANLVGFWPMDEGTEGTFFNKAPVGYNMSLSGVYNWVNLAALFPPGTTPEPVTSSLSIPSTVSDISALTMYWMNINILPDFGFDGKPYLKNFEIEFLK</sequence>
<feature type="domain" description="DUF4983" evidence="2">
    <location>
        <begin position="466"/>
        <end position="558"/>
    </location>
</feature>
<dbReference type="SUPFAM" id="SSF53649">
    <property type="entry name" value="Alkaline phosphatase-like"/>
    <property type="match status" value="1"/>
</dbReference>
<dbReference type="Gene3D" id="2.60.120.200">
    <property type="match status" value="1"/>
</dbReference>
<dbReference type="SUPFAM" id="SSF49899">
    <property type="entry name" value="Concanavalin A-like lectins/glucanases"/>
    <property type="match status" value="1"/>
</dbReference>
<dbReference type="InterPro" id="IPR002591">
    <property type="entry name" value="Phosphodiest/P_Trfase"/>
</dbReference>
<evidence type="ECO:0000313" key="3">
    <source>
        <dbReference type="EMBL" id="TBO44035.1"/>
    </source>
</evidence>
<evidence type="ECO:0000313" key="4">
    <source>
        <dbReference type="Proteomes" id="UP000291819"/>
    </source>
</evidence>
<name>A0A4Q9HHJ3_9SPHI</name>
<dbReference type="RefSeq" id="WP_131028925.1">
    <property type="nucleotide sequence ID" value="NZ_SIXF01000003.1"/>
</dbReference>
<dbReference type="InterPro" id="IPR017850">
    <property type="entry name" value="Alkaline_phosphatase_core_sf"/>
</dbReference>
<protein>
    <submittedName>
        <fullName evidence="3">DUF4983 domain-containing protein</fullName>
    </submittedName>
</protein>
<keyword evidence="1" id="KW-1133">Transmembrane helix</keyword>
<feature type="transmembrane region" description="Helical" evidence="1">
    <location>
        <begin position="7"/>
        <end position="25"/>
    </location>
</feature>
<dbReference type="Proteomes" id="UP000291819">
    <property type="component" value="Unassembled WGS sequence"/>
</dbReference>
<dbReference type="EMBL" id="SIXF01000003">
    <property type="protein sequence ID" value="TBO44035.1"/>
    <property type="molecule type" value="Genomic_DNA"/>
</dbReference>
<dbReference type="Gene3D" id="3.40.720.10">
    <property type="entry name" value="Alkaline Phosphatase, subunit A"/>
    <property type="match status" value="1"/>
</dbReference>
<evidence type="ECO:0000256" key="1">
    <source>
        <dbReference type="SAM" id="Phobius"/>
    </source>
</evidence>
<accession>A0A4Q9HHJ3</accession>
<dbReference type="Pfam" id="PF01663">
    <property type="entry name" value="Phosphodiest"/>
    <property type="match status" value="1"/>
</dbReference>